<reference evidence="2 3" key="1">
    <citation type="journal article" date="2019" name="Commun. Biol.">
        <title>The bagworm genome reveals a unique fibroin gene that provides high tensile strength.</title>
        <authorList>
            <person name="Kono N."/>
            <person name="Nakamura H."/>
            <person name="Ohtoshi R."/>
            <person name="Tomita M."/>
            <person name="Numata K."/>
            <person name="Arakawa K."/>
        </authorList>
    </citation>
    <scope>NUCLEOTIDE SEQUENCE [LARGE SCALE GENOMIC DNA]</scope>
</reference>
<gene>
    <name evidence="2" type="ORF">EVAR_20029_1</name>
</gene>
<keyword evidence="3" id="KW-1185">Reference proteome</keyword>
<dbReference type="EMBL" id="BGZK01000304">
    <property type="protein sequence ID" value="GBP35519.1"/>
    <property type="molecule type" value="Genomic_DNA"/>
</dbReference>
<sequence length="122" mass="13062">MGQTLESRTSARRSRRVSRATSARRRARAAAGGNTAVNDPLKLPVTGAIAVRRSQARAFLLKRASAVVGGRPRGPRQRNDKRNSATFTVKTAPGHRTLSALCFLRARPRRGGAPRAAPGPRG</sequence>
<feature type="region of interest" description="Disordered" evidence="1">
    <location>
        <begin position="1"/>
        <end position="41"/>
    </location>
</feature>
<feature type="compositionally biased region" description="Basic residues" evidence="1">
    <location>
        <begin position="10"/>
        <end position="28"/>
    </location>
</feature>
<dbReference type="AlphaFoldDB" id="A0A4C1VA50"/>
<proteinExistence type="predicted"/>
<accession>A0A4C1VA50</accession>
<dbReference type="Proteomes" id="UP000299102">
    <property type="component" value="Unassembled WGS sequence"/>
</dbReference>
<comment type="caution">
    <text evidence="2">The sequence shown here is derived from an EMBL/GenBank/DDBJ whole genome shotgun (WGS) entry which is preliminary data.</text>
</comment>
<evidence type="ECO:0000256" key="1">
    <source>
        <dbReference type="SAM" id="MobiDB-lite"/>
    </source>
</evidence>
<evidence type="ECO:0000313" key="3">
    <source>
        <dbReference type="Proteomes" id="UP000299102"/>
    </source>
</evidence>
<name>A0A4C1VA50_EUMVA</name>
<protein>
    <submittedName>
        <fullName evidence="2">Uncharacterized protein</fullName>
    </submittedName>
</protein>
<organism evidence="2 3">
    <name type="scientific">Eumeta variegata</name>
    <name type="common">Bagworm moth</name>
    <name type="synonym">Eumeta japonica</name>
    <dbReference type="NCBI Taxonomy" id="151549"/>
    <lineage>
        <taxon>Eukaryota</taxon>
        <taxon>Metazoa</taxon>
        <taxon>Ecdysozoa</taxon>
        <taxon>Arthropoda</taxon>
        <taxon>Hexapoda</taxon>
        <taxon>Insecta</taxon>
        <taxon>Pterygota</taxon>
        <taxon>Neoptera</taxon>
        <taxon>Endopterygota</taxon>
        <taxon>Lepidoptera</taxon>
        <taxon>Glossata</taxon>
        <taxon>Ditrysia</taxon>
        <taxon>Tineoidea</taxon>
        <taxon>Psychidae</taxon>
        <taxon>Oiketicinae</taxon>
        <taxon>Eumeta</taxon>
    </lineage>
</organism>
<evidence type="ECO:0000313" key="2">
    <source>
        <dbReference type="EMBL" id="GBP35519.1"/>
    </source>
</evidence>